<sequence>MTEASPLAARLGLARAAILHVDDLGMCHAGNQAFLALAARGLVTCGSVMVPCPWFGEIAEAGAADPMLDLGIHLTLTSEWRHYRWGPISTRSRASGLIDDDGYLWRDVASLRRHLVPEAAEAELRAQVGRALAAGLRPTHLDAHMAAAMLPELLGCHIALAREHGLVPVLPRRIGFAPEPAAYARAVAALEAAGLPLPDGIRGTLAVPAEETQAGYHRMIGTLPPGVTHLALHCAMPGDIEAIAPDHAGWRLREHALLEQGAIAAWCREAGVATLGYRAIQPFWPPALNAGRGETSADGPARSSSPRLAGPAGA</sequence>
<organism evidence="7 8">
    <name type="scientific">Roseicella aerolata</name>
    <dbReference type="NCBI Taxonomy" id="2883479"/>
    <lineage>
        <taxon>Bacteria</taxon>
        <taxon>Pseudomonadati</taxon>
        <taxon>Pseudomonadota</taxon>
        <taxon>Alphaproteobacteria</taxon>
        <taxon>Acetobacterales</taxon>
        <taxon>Roseomonadaceae</taxon>
        <taxon>Roseicella</taxon>
    </lineage>
</organism>
<dbReference type="Gene3D" id="3.20.20.370">
    <property type="entry name" value="Glycoside hydrolase/deacetylase"/>
    <property type="match status" value="1"/>
</dbReference>
<dbReference type="AlphaFoldDB" id="A0A9X1IET6"/>
<dbReference type="GO" id="GO:0005975">
    <property type="term" value="P:carbohydrate metabolic process"/>
    <property type="evidence" value="ECO:0007669"/>
    <property type="project" value="InterPro"/>
</dbReference>
<keyword evidence="2" id="KW-0479">Metal-binding</keyword>
<gene>
    <name evidence="7" type="ORF">LHA35_14195</name>
</gene>
<evidence type="ECO:0000256" key="2">
    <source>
        <dbReference type="ARBA" id="ARBA00022723"/>
    </source>
</evidence>
<comment type="caution">
    <text evidence="7">The sequence shown here is derived from an EMBL/GenBank/DDBJ whole genome shotgun (WGS) entry which is preliminary data.</text>
</comment>
<name>A0A9X1IET6_9PROT</name>
<keyword evidence="4" id="KW-0460">Magnesium</keyword>
<dbReference type="GO" id="GO:0019213">
    <property type="term" value="F:deacetylase activity"/>
    <property type="evidence" value="ECO:0007669"/>
    <property type="project" value="TreeGrafter"/>
</dbReference>
<reference evidence="7" key="1">
    <citation type="submission" date="2021-10" db="EMBL/GenBank/DDBJ databases">
        <title>Roseicella aerolatum sp. nov., isolated from aerosols of e-waste dismantling site.</title>
        <authorList>
            <person name="Qin T."/>
        </authorList>
    </citation>
    <scope>NUCLEOTIDE SEQUENCE</scope>
    <source>
        <strain evidence="7">GB24</strain>
    </source>
</reference>
<dbReference type="RefSeq" id="WP_226608935.1">
    <property type="nucleotide sequence ID" value="NZ_JAJAQI010000020.1"/>
</dbReference>
<dbReference type="InterPro" id="IPR006879">
    <property type="entry name" value="YdjC-like"/>
</dbReference>
<dbReference type="Proteomes" id="UP001139311">
    <property type="component" value="Unassembled WGS sequence"/>
</dbReference>
<evidence type="ECO:0000313" key="8">
    <source>
        <dbReference type="Proteomes" id="UP001139311"/>
    </source>
</evidence>
<dbReference type="PANTHER" id="PTHR31609">
    <property type="entry name" value="YDJC DEACETYLASE FAMILY MEMBER"/>
    <property type="match status" value="1"/>
</dbReference>
<dbReference type="PANTHER" id="PTHR31609:SF1">
    <property type="entry name" value="CARBOHYDRATE DEACETYLASE"/>
    <property type="match status" value="1"/>
</dbReference>
<feature type="region of interest" description="Disordered" evidence="6">
    <location>
        <begin position="291"/>
        <end position="314"/>
    </location>
</feature>
<keyword evidence="8" id="KW-1185">Reference proteome</keyword>
<comment type="cofactor">
    <cofactor evidence="1">
        <name>Mg(2+)</name>
        <dbReference type="ChEBI" id="CHEBI:18420"/>
    </cofactor>
</comment>
<dbReference type="SUPFAM" id="SSF88713">
    <property type="entry name" value="Glycoside hydrolase/deacetylase"/>
    <property type="match status" value="1"/>
</dbReference>
<evidence type="ECO:0000256" key="4">
    <source>
        <dbReference type="ARBA" id="ARBA00022842"/>
    </source>
</evidence>
<dbReference type="GO" id="GO:0046872">
    <property type="term" value="F:metal ion binding"/>
    <property type="evidence" value="ECO:0007669"/>
    <property type="project" value="UniProtKB-KW"/>
</dbReference>
<dbReference type="InterPro" id="IPR011330">
    <property type="entry name" value="Glyco_hydro/deAcase_b/a-brl"/>
</dbReference>
<dbReference type="GO" id="GO:0016787">
    <property type="term" value="F:hydrolase activity"/>
    <property type="evidence" value="ECO:0007669"/>
    <property type="project" value="UniProtKB-KW"/>
</dbReference>
<dbReference type="CDD" id="cd10802">
    <property type="entry name" value="YdjC_TTHB029_like"/>
    <property type="match status" value="1"/>
</dbReference>
<dbReference type="Pfam" id="PF04794">
    <property type="entry name" value="YdjC"/>
    <property type="match status" value="1"/>
</dbReference>
<accession>A0A9X1IET6</accession>
<evidence type="ECO:0000256" key="5">
    <source>
        <dbReference type="ARBA" id="ARBA00023277"/>
    </source>
</evidence>
<proteinExistence type="predicted"/>
<keyword evidence="3" id="KW-0378">Hydrolase</keyword>
<protein>
    <submittedName>
        <fullName evidence="7">Polysaccharide deacetylase family protein</fullName>
    </submittedName>
</protein>
<evidence type="ECO:0000256" key="6">
    <source>
        <dbReference type="SAM" id="MobiDB-lite"/>
    </source>
</evidence>
<evidence type="ECO:0000256" key="3">
    <source>
        <dbReference type="ARBA" id="ARBA00022801"/>
    </source>
</evidence>
<dbReference type="EMBL" id="JAJAQI010000020">
    <property type="protein sequence ID" value="MCB4822886.1"/>
    <property type="molecule type" value="Genomic_DNA"/>
</dbReference>
<keyword evidence="5" id="KW-0119">Carbohydrate metabolism</keyword>
<evidence type="ECO:0000313" key="7">
    <source>
        <dbReference type="EMBL" id="MCB4822886.1"/>
    </source>
</evidence>
<evidence type="ECO:0000256" key="1">
    <source>
        <dbReference type="ARBA" id="ARBA00001946"/>
    </source>
</evidence>